<keyword evidence="6" id="KW-0175">Coiled coil</keyword>
<feature type="compositionally biased region" description="Low complexity" evidence="7">
    <location>
        <begin position="1021"/>
        <end position="1030"/>
    </location>
</feature>
<keyword evidence="2" id="KW-0805">Transcription regulation</keyword>
<dbReference type="PANTHER" id="PTHR15284:SF0">
    <property type="entry name" value="GH23983P"/>
    <property type="match status" value="1"/>
</dbReference>
<evidence type="ECO:0000256" key="4">
    <source>
        <dbReference type="ARBA" id="ARBA00023163"/>
    </source>
</evidence>
<dbReference type="CDD" id="cd14686">
    <property type="entry name" value="bZIP"/>
    <property type="match status" value="1"/>
</dbReference>
<evidence type="ECO:0000256" key="6">
    <source>
        <dbReference type="SAM" id="Coils"/>
    </source>
</evidence>
<feature type="coiled-coil region" evidence="6">
    <location>
        <begin position="886"/>
        <end position="913"/>
    </location>
</feature>
<dbReference type="EMBL" id="UZAI01000479">
    <property type="protein sequence ID" value="VDO53456.1"/>
    <property type="molecule type" value="Genomic_DNA"/>
</dbReference>
<dbReference type="Proteomes" id="UP000277204">
    <property type="component" value="Unassembled WGS sequence"/>
</dbReference>
<dbReference type="GO" id="GO:0003700">
    <property type="term" value="F:DNA-binding transcription factor activity"/>
    <property type="evidence" value="ECO:0007669"/>
    <property type="project" value="InterPro"/>
</dbReference>
<evidence type="ECO:0000256" key="5">
    <source>
        <dbReference type="ARBA" id="ARBA00023242"/>
    </source>
</evidence>
<dbReference type="InterPro" id="IPR004827">
    <property type="entry name" value="bZIP"/>
</dbReference>
<reference evidence="8 9" key="1">
    <citation type="submission" date="2018-11" db="EMBL/GenBank/DDBJ databases">
        <authorList>
            <consortium name="Pathogen Informatics"/>
        </authorList>
    </citation>
    <scope>NUCLEOTIDE SEQUENCE [LARGE SCALE GENOMIC DNA]</scope>
    <source>
        <strain evidence="8 9">Zambia</strain>
    </source>
</reference>
<dbReference type="PROSITE" id="PS50217">
    <property type="entry name" value="BZIP"/>
    <property type="match status" value="2"/>
</dbReference>
<dbReference type="FunFam" id="1.20.5.170:FF:000025">
    <property type="entry name" value="nuclear factor interleukin-3-regulated protein-like"/>
    <property type="match status" value="1"/>
</dbReference>
<dbReference type="GO" id="GO:0007623">
    <property type="term" value="P:circadian rhythm"/>
    <property type="evidence" value="ECO:0007669"/>
    <property type="project" value="TreeGrafter"/>
</dbReference>
<organism evidence="8 9">
    <name type="scientific">Schistosoma margrebowiei</name>
    <dbReference type="NCBI Taxonomy" id="48269"/>
    <lineage>
        <taxon>Eukaryota</taxon>
        <taxon>Metazoa</taxon>
        <taxon>Spiralia</taxon>
        <taxon>Lophotrochozoa</taxon>
        <taxon>Platyhelminthes</taxon>
        <taxon>Trematoda</taxon>
        <taxon>Digenea</taxon>
        <taxon>Strigeidida</taxon>
        <taxon>Schistosomatoidea</taxon>
        <taxon>Schistosomatidae</taxon>
        <taxon>Schistosoma</taxon>
    </lineage>
</organism>
<dbReference type="SUPFAM" id="SSF57959">
    <property type="entry name" value="Leucine zipper domain"/>
    <property type="match status" value="2"/>
</dbReference>
<keyword evidence="9" id="KW-1185">Reference proteome</keyword>
<feature type="compositionally biased region" description="Polar residues" evidence="7">
    <location>
        <begin position="1077"/>
        <end position="1087"/>
    </location>
</feature>
<name>A0A183LDT8_9TREM</name>
<dbReference type="PROSITE" id="PS00036">
    <property type="entry name" value="BZIP_BASIC"/>
    <property type="match status" value="1"/>
</dbReference>
<dbReference type="GO" id="GO:0005634">
    <property type="term" value="C:nucleus"/>
    <property type="evidence" value="ECO:0007669"/>
    <property type="project" value="TreeGrafter"/>
</dbReference>
<evidence type="ECO:0000313" key="9">
    <source>
        <dbReference type="Proteomes" id="UP000277204"/>
    </source>
</evidence>
<feature type="region of interest" description="Disordered" evidence="7">
    <location>
        <begin position="328"/>
        <end position="349"/>
    </location>
</feature>
<dbReference type="Gene3D" id="1.20.5.170">
    <property type="match status" value="2"/>
</dbReference>
<evidence type="ECO:0000256" key="1">
    <source>
        <dbReference type="ARBA" id="ARBA00006079"/>
    </source>
</evidence>
<dbReference type="SMART" id="SM00338">
    <property type="entry name" value="BRLZ"/>
    <property type="match status" value="2"/>
</dbReference>
<dbReference type="InterPro" id="IPR046347">
    <property type="entry name" value="bZIP_sf"/>
</dbReference>
<evidence type="ECO:0000256" key="2">
    <source>
        <dbReference type="ARBA" id="ARBA00023015"/>
    </source>
</evidence>
<feature type="region of interest" description="Disordered" evidence="7">
    <location>
        <begin position="274"/>
        <end position="293"/>
    </location>
</feature>
<comment type="similarity">
    <text evidence="1">Belongs to the bZIP family. NFIL3 subfamily.</text>
</comment>
<keyword evidence="4" id="KW-0804">Transcription</keyword>
<gene>
    <name evidence="8" type="ORF">SMRZ_LOCUS1963</name>
</gene>
<accession>A0A183LDT8</accession>
<dbReference type="STRING" id="48269.A0A183LDT8"/>
<dbReference type="CDD" id="cd14694">
    <property type="entry name" value="bZIP_NFIL3"/>
    <property type="match status" value="1"/>
</dbReference>
<evidence type="ECO:0000313" key="8">
    <source>
        <dbReference type="EMBL" id="VDO53456.1"/>
    </source>
</evidence>
<evidence type="ECO:0000256" key="3">
    <source>
        <dbReference type="ARBA" id="ARBA00023125"/>
    </source>
</evidence>
<keyword evidence="5" id="KW-0539">Nucleus</keyword>
<dbReference type="InterPro" id="IPR047229">
    <property type="entry name" value="NFIL3-like"/>
</dbReference>
<feature type="compositionally biased region" description="Acidic residues" evidence="7">
    <location>
        <begin position="1050"/>
        <end position="1061"/>
    </location>
</feature>
<dbReference type="GO" id="GO:0003677">
    <property type="term" value="F:DNA binding"/>
    <property type="evidence" value="ECO:0007669"/>
    <property type="project" value="UniProtKB-KW"/>
</dbReference>
<sequence length="1321" mass="144381">MATLYTGNNHVIDTSLVSKTLRKSTSTTTTASIPVTTTIITASTQISEVNSSKQIKNKSIYPSTPFSPNLVDHHHHHQQSIDLMSNPNGGLALASALAGILGLPFLPSILPPTSLNPTTMTMTTTTATSGIETTIPSSILDKSPSDITTFLSQHQQTQPMLPLWLPSNYQNNNENVDILTDNLITNTTNNNNNNTLANVCCKNSNGQITDTLGSSGINLNISTMNTIHSMNSLYDNINSNNNNNAVTNSSNNSNHLFNNFSFILPSQQTCSDVSSDTGSVQSPFTPVQQTTQSTSIHLTNSNAIDSIYSSSNPNNKFNAAMLSSIMTSSSSSTTTTPIPVTSQQNNLDSSINNSLLNSIERDRKQREFIPDSKKDDKYWERRRKNNEAAKRSREKRRQNDILMECRINQLQIQNHKLHHELIELKLRFNIQLNDEDKKFMENQSSTLDDTQNDVYNEHHDHHHNNSDGELKLSEMDCCMMSTTKSRNDSLSMDDSQNEMLLKSDQLSSVSPTPPPLLPQSPTTTTMLMTMTTATATTSCTAATVLPVSASSIDPLMNSMVMTTTSSSSSSPLLLQSLNRMNCEQQMNIELTATNTTSTTSVPSNNHNHTVSNNFLFPQLNSLDNTDLLTLKRIFSSLGVGCLSTPPTTSSVTMNYPSSTSSASPLIAAAAAAAAVAAVATNGGCTMPLSPISGNNNNSVCTNSTTAPFNNLSSLNTTAALLLRQAGLMPASTTPPPPPPPLPLQSTLPIPQHHQTTSCGLHDNISVIKNNKNDKLSFSSSVIPLTAGPAANVGGGGNGGGRCSSVHSVKSDLSNNSNDYFESPLDLSLCLQIKSESHNSEHFLSDSNSGTSTLDKRYQDRRRRNNEAVRRCRENKRARLLGRTETTEKLQSENRCLRNELSGLSMEVKALRKLLTVGGQQQDQHENTTAFTTKNNNCMSRNASSNGMDYFGDNNEIKLFEETTTTILKHDQKEVPSSPTSSLSPRRRRRPPPPPISIPSSNVDNEKEVANTVNIGHETEMIETMNDNNIDNTDDDIEMPTLTTMNVDSYSLDDNDDDDDDDNSLRSQTHTDHRKKLSSNITMETSSSNNQINKNVQVLLPNEHSQNIDNLSQEKLIHIAQMDTDDNTNDTAITTTNTTNNENISSFDSNKMMDCTKSDNGSRCGVDVGGNSISIAVTNTDGTQSTELLTHVNKNVNDKPTTVILRGRRRTLKTPIHNKNAKTNINHINHHHDQDTTDTINNVITSSITQTTDLNDASNTSNIISAHKQHTPPSCNTATNIISSNILSKSENSYILPDKSTYFQLTNEYSTRNSGKEDSILT</sequence>
<keyword evidence="3" id="KW-0238">DNA-binding</keyword>
<evidence type="ECO:0000256" key="7">
    <source>
        <dbReference type="SAM" id="MobiDB-lite"/>
    </source>
</evidence>
<dbReference type="Pfam" id="PF07716">
    <property type="entry name" value="bZIP_2"/>
    <property type="match status" value="2"/>
</dbReference>
<dbReference type="PANTHER" id="PTHR15284">
    <property type="entry name" value="NUCLEAR FACTOR INTERLEUKIN-3-REGULATED PROTEIN"/>
    <property type="match status" value="1"/>
</dbReference>
<feature type="region of interest" description="Disordered" evidence="7">
    <location>
        <begin position="966"/>
        <end position="1087"/>
    </location>
</feature>
<feature type="region of interest" description="Disordered" evidence="7">
    <location>
        <begin position="918"/>
        <end position="938"/>
    </location>
</feature>
<protein>
    <submittedName>
        <fullName evidence="8">Uncharacterized protein</fullName>
    </submittedName>
</protein>
<dbReference type="InterPro" id="IPR047106">
    <property type="entry name" value="NFIL3-like_bZIP"/>
</dbReference>
<proteinExistence type="inferred from homology"/>
<feature type="region of interest" description="Disordered" evidence="7">
    <location>
        <begin position="839"/>
        <end position="869"/>
    </location>
</feature>